<dbReference type="STRING" id="93059.P9211_00721"/>
<dbReference type="Proteomes" id="UP000000788">
    <property type="component" value="Chromosome"/>
</dbReference>
<organism evidence="3 4">
    <name type="scientific">Prochlorococcus marinus (strain MIT 9211)</name>
    <dbReference type="NCBI Taxonomy" id="93059"/>
    <lineage>
        <taxon>Bacteria</taxon>
        <taxon>Bacillati</taxon>
        <taxon>Cyanobacteriota</taxon>
        <taxon>Cyanophyceae</taxon>
        <taxon>Synechococcales</taxon>
        <taxon>Prochlorococcaceae</taxon>
        <taxon>Prochlorococcus</taxon>
    </lineage>
</organism>
<keyword evidence="2" id="KW-0812">Transmembrane</keyword>
<dbReference type="AlphaFoldDB" id="A9B9C6"/>
<feature type="compositionally biased region" description="Polar residues" evidence="1">
    <location>
        <begin position="26"/>
        <end position="39"/>
    </location>
</feature>
<feature type="transmembrane region" description="Helical" evidence="2">
    <location>
        <begin position="51"/>
        <end position="69"/>
    </location>
</feature>
<accession>A9B9C6</accession>
<dbReference type="EMBL" id="CP000878">
    <property type="protein sequence ID" value="ABX08003.1"/>
    <property type="molecule type" value="Genomic_DNA"/>
</dbReference>
<reference evidence="3 4" key="1">
    <citation type="journal article" date="2007" name="PLoS Genet.">
        <title>Patterns and implications of gene gain and loss in the evolution of Prochlorococcus.</title>
        <authorList>
            <person name="Kettler G.C."/>
            <person name="Martiny A.C."/>
            <person name="Huang K."/>
            <person name="Zucker J."/>
            <person name="Coleman M.L."/>
            <person name="Rodrigue S."/>
            <person name="Chen F."/>
            <person name="Lapidus A."/>
            <person name="Ferriera S."/>
            <person name="Johnson J."/>
            <person name="Steglich C."/>
            <person name="Church G.M."/>
            <person name="Richardson P."/>
            <person name="Chisholm S.W."/>
        </authorList>
    </citation>
    <scope>NUCLEOTIDE SEQUENCE [LARGE SCALE GENOMIC DNA]</scope>
    <source>
        <strain evidence="4">MIT 9211</strain>
    </source>
</reference>
<dbReference type="KEGG" id="pmj:P9211_00721"/>
<name>A9B9C6_PROM4</name>
<dbReference type="HOGENOM" id="CLU_171075_1_0_3"/>
<keyword evidence="2" id="KW-0472">Membrane</keyword>
<evidence type="ECO:0000313" key="4">
    <source>
        <dbReference type="Proteomes" id="UP000000788"/>
    </source>
</evidence>
<dbReference type="SUPFAM" id="SSF103511">
    <property type="entry name" value="Chlorophyll a-b binding protein"/>
    <property type="match status" value="1"/>
</dbReference>
<keyword evidence="2" id="KW-1133">Transmembrane helix</keyword>
<evidence type="ECO:0000256" key="2">
    <source>
        <dbReference type="SAM" id="Phobius"/>
    </source>
</evidence>
<evidence type="ECO:0000256" key="1">
    <source>
        <dbReference type="SAM" id="MobiDB-lite"/>
    </source>
</evidence>
<evidence type="ECO:0000313" key="3">
    <source>
        <dbReference type="EMBL" id="ABX08003.1"/>
    </source>
</evidence>
<proteinExistence type="predicted"/>
<keyword evidence="4" id="KW-1185">Reference proteome</keyword>
<dbReference type="Gene3D" id="1.10.3460.10">
    <property type="entry name" value="Chlorophyll a/b binding protein domain"/>
    <property type="match status" value="1"/>
</dbReference>
<dbReference type="InterPro" id="IPR022796">
    <property type="entry name" value="Chloroa_b-bind"/>
</dbReference>
<gene>
    <name evidence="3" type="primary">hli2</name>
    <name evidence="3" type="ordered locus">P9211_00721</name>
</gene>
<dbReference type="OrthoDB" id="516209at2"/>
<feature type="region of interest" description="Disordered" evidence="1">
    <location>
        <begin position="1"/>
        <end position="41"/>
    </location>
</feature>
<dbReference type="Pfam" id="PF00504">
    <property type="entry name" value="Chloroa_b-bind"/>
    <property type="match status" value="1"/>
</dbReference>
<dbReference type="RefSeq" id="WP_012194628.1">
    <property type="nucleotide sequence ID" value="NC_009976.1"/>
</dbReference>
<sequence length="82" mass="9104">MPVNSSNFKEEDSSLENTESPKDSPNETQPLRSASSTDVPSFGWSEYAERANGRFAMVGFLAILLIEIISRTNFLQWAGFVS</sequence>
<protein>
    <submittedName>
        <fullName evidence="3">Possible high light inducible protein</fullName>
    </submittedName>
</protein>